<feature type="region of interest" description="Disordered" evidence="1">
    <location>
        <begin position="113"/>
        <end position="151"/>
    </location>
</feature>
<protein>
    <submittedName>
        <fullName evidence="3">Uncharacterized protein</fullName>
    </submittedName>
</protein>
<evidence type="ECO:0000256" key="2">
    <source>
        <dbReference type="SAM" id="Phobius"/>
    </source>
</evidence>
<proteinExistence type="predicted"/>
<keyword evidence="2" id="KW-1133">Transmembrane helix</keyword>
<name>K0T0K8_THAOC</name>
<accession>K0T0K8</accession>
<sequence length="511" mass="55700">MIDCHWIADDDSSLDNGEGLAEMELNENSGVNRDIAGRQAGHTKGSTIGRARAKPASGGGTPGVLRGEARCRQDPTKILHDGNAAATAVGIEEWLPETDIELASLVDDPTISAAEEDTDDDSEEEGITSDAGGAGDFGQPYPSEDGVASAGEDVANRTSRCSCRRGLLFACVLGFFVVPALVLASKSGTLGISQISSIGSVSTDGPIAPSSSRQVKAGRLVAITNEEGITAQKVTLESFMRLAYVTRRNLLLIPFQSEHYKDSFQSPLLPQPYLKKVFVRLEDYIDNATESLNWHTMDPYEPIDQSLLEMIRDPVNNCIRGNYVQNGFTSIIKNNSTNEPYYQEVWFPPDRGQGDATPSLQSIAAEIDLKRNESDACVAGRIIKIAPQFRKPFPLNWSSPVTELAQRGIRSLLSKSNGSGNLTSIVTLHLRRGDKCTKYPRSVACAPADRLPFLDLCENMRQDGKGMYVSTNEDSPIVLQKLRDSNCLLAEDLHMNFMEEAERLNSRNPDA</sequence>
<gene>
    <name evidence="3" type="ORF">THAOC_07357</name>
</gene>
<keyword evidence="2" id="KW-0812">Transmembrane</keyword>
<keyword evidence="2" id="KW-0472">Membrane</keyword>
<feature type="region of interest" description="Disordered" evidence="1">
    <location>
        <begin position="29"/>
        <end position="67"/>
    </location>
</feature>
<evidence type="ECO:0000256" key="1">
    <source>
        <dbReference type="SAM" id="MobiDB-lite"/>
    </source>
</evidence>
<evidence type="ECO:0000313" key="3">
    <source>
        <dbReference type="EMBL" id="EJK71225.1"/>
    </source>
</evidence>
<dbReference type="Proteomes" id="UP000266841">
    <property type="component" value="Unassembled WGS sequence"/>
</dbReference>
<reference evidence="3 4" key="1">
    <citation type="journal article" date="2012" name="Genome Biol.">
        <title>Genome and low-iron response of an oceanic diatom adapted to chronic iron limitation.</title>
        <authorList>
            <person name="Lommer M."/>
            <person name="Specht M."/>
            <person name="Roy A.S."/>
            <person name="Kraemer L."/>
            <person name="Andreson R."/>
            <person name="Gutowska M.A."/>
            <person name="Wolf J."/>
            <person name="Bergner S.V."/>
            <person name="Schilhabel M.B."/>
            <person name="Klostermeier U.C."/>
            <person name="Beiko R.G."/>
            <person name="Rosenstiel P."/>
            <person name="Hippler M."/>
            <person name="Laroche J."/>
        </authorList>
    </citation>
    <scope>NUCLEOTIDE SEQUENCE [LARGE SCALE GENOMIC DNA]</scope>
    <source>
        <strain evidence="3 4">CCMP1005</strain>
    </source>
</reference>
<keyword evidence="4" id="KW-1185">Reference proteome</keyword>
<feature type="non-terminal residue" evidence="3">
    <location>
        <position position="511"/>
    </location>
</feature>
<comment type="caution">
    <text evidence="3">The sequence shown here is derived from an EMBL/GenBank/DDBJ whole genome shotgun (WGS) entry which is preliminary data.</text>
</comment>
<dbReference type="EMBL" id="AGNL01007491">
    <property type="protein sequence ID" value="EJK71225.1"/>
    <property type="molecule type" value="Genomic_DNA"/>
</dbReference>
<feature type="transmembrane region" description="Helical" evidence="2">
    <location>
        <begin position="166"/>
        <end position="184"/>
    </location>
</feature>
<organism evidence="3 4">
    <name type="scientific">Thalassiosira oceanica</name>
    <name type="common">Marine diatom</name>
    <dbReference type="NCBI Taxonomy" id="159749"/>
    <lineage>
        <taxon>Eukaryota</taxon>
        <taxon>Sar</taxon>
        <taxon>Stramenopiles</taxon>
        <taxon>Ochrophyta</taxon>
        <taxon>Bacillariophyta</taxon>
        <taxon>Coscinodiscophyceae</taxon>
        <taxon>Thalassiosirophycidae</taxon>
        <taxon>Thalassiosirales</taxon>
        <taxon>Thalassiosiraceae</taxon>
        <taxon>Thalassiosira</taxon>
    </lineage>
</organism>
<dbReference type="AlphaFoldDB" id="K0T0K8"/>
<feature type="compositionally biased region" description="Acidic residues" evidence="1">
    <location>
        <begin position="114"/>
        <end position="127"/>
    </location>
</feature>
<evidence type="ECO:0000313" key="4">
    <source>
        <dbReference type="Proteomes" id="UP000266841"/>
    </source>
</evidence>